<comment type="caution">
    <text evidence="1">The sequence shown here is derived from an EMBL/GenBank/DDBJ whole genome shotgun (WGS) entry which is preliminary data.</text>
</comment>
<keyword evidence="2" id="KW-1185">Reference proteome</keyword>
<dbReference type="InterPro" id="IPR016186">
    <property type="entry name" value="C-type_lectin-like/link_sf"/>
</dbReference>
<dbReference type="CDD" id="cd00037">
    <property type="entry name" value="CLECT"/>
    <property type="match status" value="1"/>
</dbReference>
<accession>A0A9D4JRJ4</accession>
<dbReference type="InterPro" id="IPR016187">
    <property type="entry name" value="CTDL_fold"/>
</dbReference>
<proteinExistence type="predicted"/>
<sequence>MTQMTKEESGLWVEGRPNGGNIPHCLRLSVNAGYLLDDIDCDNRYLTICEQD</sequence>
<dbReference type="SUPFAM" id="SSF56436">
    <property type="entry name" value="C-type lectin-like"/>
    <property type="match status" value="1"/>
</dbReference>
<protein>
    <recommendedName>
        <fullName evidence="3">C-type lectin domain-containing protein</fullName>
    </recommendedName>
</protein>
<organism evidence="1 2">
    <name type="scientific">Dreissena polymorpha</name>
    <name type="common">Zebra mussel</name>
    <name type="synonym">Mytilus polymorpha</name>
    <dbReference type="NCBI Taxonomy" id="45954"/>
    <lineage>
        <taxon>Eukaryota</taxon>
        <taxon>Metazoa</taxon>
        <taxon>Spiralia</taxon>
        <taxon>Lophotrochozoa</taxon>
        <taxon>Mollusca</taxon>
        <taxon>Bivalvia</taxon>
        <taxon>Autobranchia</taxon>
        <taxon>Heteroconchia</taxon>
        <taxon>Euheterodonta</taxon>
        <taxon>Imparidentia</taxon>
        <taxon>Neoheterodontei</taxon>
        <taxon>Myida</taxon>
        <taxon>Dreissenoidea</taxon>
        <taxon>Dreissenidae</taxon>
        <taxon>Dreissena</taxon>
    </lineage>
</organism>
<dbReference type="Gene3D" id="3.10.100.10">
    <property type="entry name" value="Mannose-Binding Protein A, subunit A"/>
    <property type="match status" value="1"/>
</dbReference>
<dbReference type="AlphaFoldDB" id="A0A9D4JRJ4"/>
<dbReference type="EMBL" id="JAIWYP010000005">
    <property type="protein sequence ID" value="KAH3821945.1"/>
    <property type="molecule type" value="Genomic_DNA"/>
</dbReference>
<reference evidence="1" key="1">
    <citation type="journal article" date="2019" name="bioRxiv">
        <title>The Genome of the Zebra Mussel, Dreissena polymorpha: A Resource for Invasive Species Research.</title>
        <authorList>
            <person name="McCartney M.A."/>
            <person name="Auch B."/>
            <person name="Kono T."/>
            <person name="Mallez S."/>
            <person name="Zhang Y."/>
            <person name="Obille A."/>
            <person name="Becker A."/>
            <person name="Abrahante J.E."/>
            <person name="Garbe J."/>
            <person name="Badalamenti J.P."/>
            <person name="Herman A."/>
            <person name="Mangelson H."/>
            <person name="Liachko I."/>
            <person name="Sullivan S."/>
            <person name="Sone E.D."/>
            <person name="Koren S."/>
            <person name="Silverstein K.A.T."/>
            <person name="Beckman K.B."/>
            <person name="Gohl D.M."/>
        </authorList>
    </citation>
    <scope>NUCLEOTIDE SEQUENCE</scope>
    <source>
        <strain evidence="1">Duluth1</strain>
        <tissue evidence="1">Whole animal</tissue>
    </source>
</reference>
<dbReference type="Proteomes" id="UP000828390">
    <property type="component" value="Unassembled WGS sequence"/>
</dbReference>
<reference evidence="1" key="2">
    <citation type="submission" date="2020-11" db="EMBL/GenBank/DDBJ databases">
        <authorList>
            <person name="McCartney M.A."/>
            <person name="Auch B."/>
            <person name="Kono T."/>
            <person name="Mallez S."/>
            <person name="Becker A."/>
            <person name="Gohl D.M."/>
            <person name="Silverstein K.A.T."/>
            <person name="Koren S."/>
            <person name="Bechman K.B."/>
            <person name="Herman A."/>
            <person name="Abrahante J.E."/>
            <person name="Garbe J."/>
        </authorList>
    </citation>
    <scope>NUCLEOTIDE SEQUENCE</scope>
    <source>
        <strain evidence="1">Duluth1</strain>
        <tissue evidence="1">Whole animal</tissue>
    </source>
</reference>
<evidence type="ECO:0000313" key="2">
    <source>
        <dbReference type="Proteomes" id="UP000828390"/>
    </source>
</evidence>
<name>A0A9D4JRJ4_DREPO</name>
<evidence type="ECO:0000313" key="1">
    <source>
        <dbReference type="EMBL" id="KAH3821945.1"/>
    </source>
</evidence>
<evidence type="ECO:0008006" key="3">
    <source>
        <dbReference type="Google" id="ProtNLM"/>
    </source>
</evidence>
<gene>
    <name evidence="1" type="ORF">DPMN_123713</name>
</gene>